<dbReference type="EMBL" id="CP025096">
    <property type="protein sequence ID" value="AUD01446.1"/>
    <property type="molecule type" value="Genomic_DNA"/>
</dbReference>
<reference evidence="1 2" key="1">
    <citation type="submission" date="2017-11" db="EMBL/GenBank/DDBJ databases">
        <title>Taxonomic description and genome sequences of Spirosoma HA7 sp. nov., isolated from pollen microhabitat of Corylus avellana.</title>
        <authorList>
            <person name="Ambika Manirajan B."/>
            <person name="Suarez C."/>
            <person name="Ratering S."/>
            <person name="Geissler-Plaum R."/>
            <person name="Cardinale M."/>
            <person name="Sylvia S."/>
        </authorList>
    </citation>
    <scope>NUCLEOTIDE SEQUENCE [LARGE SCALE GENOMIC DNA]</scope>
    <source>
        <strain evidence="1 2">HA7</strain>
    </source>
</reference>
<dbReference type="Proteomes" id="UP000232883">
    <property type="component" value="Chromosome"/>
</dbReference>
<organism evidence="1 2">
    <name type="scientific">Spirosoma pollinicola</name>
    <dbReference type="NCBI Taxonomy" id="2057025"/>
    <lineage>
        <taxon>Bacteria</taxon>
        <taxon>Pseudomonadati</taxon>
        <taxon>Bacteroidota</taxon>
        <taxon>Cytophagia</taxon>
        <taxon>Cytophagales</taxon>
        <taxon>Cytophagaceae</taxon>
        <taxon>Spirosoma</taxon>
    </lineage>
</organism>
<protein>
    <submittedName>
        <fullName evidence="1">Uncharacterized protein</fullName>
    </submittedName>
</protein>
<keyword evidence="2" id="KW-1185">Reference proteome</keyword>
<dbReference type="OrthoDB" id="965041at2"/>
<accession>A0A2K8YUZ7</accession>
<dbReference type="KEGG" id="spir:CWM47_06250"/>
<dbReference type="RefSeq" id="WP_100987167.1">
    <property type="nucleotide sequence ID" value="NZ_CP025096.1"/>
</dbReference>
<evidence type="ECO:0000313" key="1">
    <source>
        <dbReference type="EMBL" id="AUD01446.1"/>
    </source>
</evidence>
<proteinExistence type="predicted"/>
<dbReference type="AlphaFoldDB" id="A0A2K8YUZ7"/>
<evidence type="ECO:0000313" key="2">
    <source>
        <dbReference type="Proteomes" id="UP000232883"/>
    </source>
</evidence>
<name>A0A2K8YUZ7_9BACT</name>
<gene>
    <name evidence="1" type="ORF">CWM47_06250</name>
</gene>
<sequence length="120" mass="13602">MDSEETEAFIRGLAYEWAKVELPSGGLNYADYLEAITGLDLETDDLNRTSLIFRAIINQAKALAYSSRWVKSELKFETQAEAIGDRARWLRVHIAINGASDDSLDLYMIRANRFVLTLID</sequence>